<dbReference type="OrthoDB" id="148331at2759"/>
<dbReference type="Pfam" id="PF04045">
    <property type="entry name" value="P34-Arc"/>
    <property type="match status" value="1"/>
</dbReference>
<evidence type="ECO:0000256" key="6">
    <source>
        <dbReference type="RuleBase" id="RU364015"/>
    </source>
</evidence>
<reference evidence="8 9" key="3">
    <citation type="journal article" date="2017" name="G3 (Bethesda)">
        <title>Comparative analysis highlights variable genome content of wheat rusts and divergence of the mating loci.</title>
        <authorList>
            <person name="Cuomo C.A."/>
            <person name="Bakkeren G."/>
            <person name="Khalil H.B."/>
            <person name="Panwar V."/>
            <person name="Joly D."/>
            <person name="Linning R."/>
            <person name="Sakthikumar S."/>
            <person name="Song X."/>
            <person name="Adiconis X."/>
            <person name="Fan L."/>
            <person name="Goldberg J.M."/>
            <person name="Levin J.Z."/>
            <person name="Young S."/>
            <person name="Zeng Q."/>
            <person name="Anikster Y."/>
            <person name="Bruce M."/>
            <person name="Wang M."/>
            <person name="Yin C."/>
            <person name="McCallum B."/>
            <person name="Szabo L.J."/>
            <person name="Hulbert S."/>
            <person name="Chen X."/>
            <person name="Fellers J.P."/>
        </authorList>
    </citation>
    <scope>NUCLEOTIDE SEQUENCE</scope>
    <source>
        <strain evidence="8">isolate 1-1 / race 1 (BBBD)</strain>
        <strain evidence="9">Isolate 1-1 / race 1 (BBBD)</strain>
    </source>
</reference>
<dbReference type="Gene3D" id="3.30.1460.20">
    <property type="match status" value="1"/>
</dbReference>
<keyword evidence="9" id="KW-1185">Reference proteome</keyword>
<name>A0A180G0A1_PUCT1</name>
<dbReference type="GO" id="GO:0030041">
    <property type="term" value="P:actin filament polymerization"/>
    <property type="evidence" value="ECO:0007669"/>
    <property type="project" value="InterPro"/>
</dbReference>
<sequence length="142" mass="15871">MYSAQPGKSVLYIPFATVISYHDQKSSPSSLRLQVKPAALAFILIPTFSASKIIEPDYDISLEFKVEKLPTDLVLKRNALTAPFERAFEIQKALKANPSNPDVAPTNWDPMALKYRPEEAIYANIDIDGVTVMFSTTFQEDT</sequence>
<dbReference type="GO" id="GO:0034314">
    <property type="term" value="P:Arp2/3 complex-mediated actin nucleation"/>
    <property type="evidence" value="ECO:0007669"/>
    <property type="project" value="InterPro"/>
</dbReference>
<dbReference type="AlphaFoldDB" id="A0A180G0A1"/>
<dbReference type="InterPro" id="IPR007188">
    <property type="entry name" value="ARPC2"/>
</dbReference>
<evidence type="ECO:0000256" key="5">
    <source>
        <dbReference type="ARBA" id="ARBA00023212"/>
    </source>
</evidence>
<evidence type="ECO:0000256" key="1">
    <source>
        <dbReference type="ARBA" id="ARBA00004245"/>
    </source>
</evidence>
<dbReference type="GO" id="GO:0005885">
    <property type="term" value="C:Arp2/3 protein complex"/>
    <property type="evidence" value="ECO:0007669"/>
    <property type="project" value="InterPro"/>
</dbReference>
<comment type="similarity">
    <text evidence="2 6">Belongs to the ARPC2 family.</text>
</comment>
<reference evidence="7" key="1">
    <citation type="submission" date="2009-11" db="EMBL/GenBank/DDBJ databases">
        <authorList>
            <consortium name="The Broad Institute Genome Sequencing Platform"/>
            <person name="Ward D."/>
            <person name="Feldgarden M."/>
            <person name="Earl A."/>
            <person name="Young S.K."/>
            <person name="Zeng Q."/>
            <person name="Koehrsen M."/>
            <person name="Alvarado L."/>
            <person name="Berlin A."/>
            <person name="Bochicchio J."/>
            <person name="Borenstein D."/>
            <person name="Chapman S.B."/>
            <person name="Chen Z."/>
            <person name="Engels R."/>
            <person name="Freedman E."/>
            <person name="Gellesch M."/>
            <person name="Goldberg J."/>
            <person name="Griggs A."/>
            <person name="Gujja S."/>
            <person name="Heilman E."/>
            <person name="Heiman D."/>
            <person name="Hepburn T."/>
            <person name="Howarth C."/>
            <person name="Jen D."/>
            <person name="Larson L."/>
            <person name="Lewis B."/>
            <person name="Mehta T."/>
            <person name="Park D."/>
            <person name="Pearson M."/>
            <person name="Roberts A."/>
            <person name="Saif S."/>
            <person name="Shea T."/>
            <person name="Shenoy N."/>
            <person name="Sisk P."/>
            <person name="Stolte C."/>
            <person name="Sykes S."/>
            <person name="Thomson T."/>
            <person name="Walk T."/>
            <person name="White J."/>
            <person name="Yandava C."/>
            <person name="Izard J."/>
            <person name="Baranova O.V."/>
            <person name="Blanton J.M."/>
            <person name="Tanner A.C."/>
            <person name="Dewhirst F.E."/>
            <person name="Haas B."/>
            <person name="Nusbaum C."/>
            <person name="Birren B."/>
        </authorList>
    </citation>
    <scope>NUCLEOTIDE SEQUENCE [LARGE SCALE GENOMIC DNA]</scope>
    <source>
        <strain evidence="7">1-1 BBBD Race 1</strain>
    </source>
</reference>
<evidence type="ECO:0000313" key="7">
    <source>
        <dbReference type="EMBL" id="OAV85998.1"/>
    </source>
</evidence>
<comment type="subunit">
    <text evidence="6">Component of the Arp2/3 complex.</text>
</comment>
<dbReference type="EnsemblFungi" id="PTTG_07536-t43_1">
    <property type="protein sequence ID" value="PTTG_07536-t43_1-p1"/>
    <property type="gene ID" value="PTTG_07536"/>
</dbReference>
<evidence type="ECO:0000256" key="3">
    <source>
        <dbReference type="ARBA" id="ARBA00022490"/>
    </source>
</evidence>
<evidence type="ECO:0000256" key="2">
    <source>
        <dbReference type="ARBA" id="ARBA00007192"/>
    </source>
</evidence>
<dbReference type="SUPFAM" id="SSF69645">
    <property type="entry name" value="Arp2/3 complex subunits"/>
    <property type="match status" value="1"/>
</dbReference>
<dbReference type="GO" id="GO:0003779">
    <property type="term" value="F:actin binding"/>
    <property type="evidence" value="ECO:0007669"/>
    <property type="project" value="UniProtKB-KW"/>
</dbReference>
<keyword evidence="4 6" id="KW-0009">Actin-binding</keyword>
<dbReference type="EMBL" id="ADAS02001972">
    <property type="protein sequence ID" value="OAV85998.1"/>
    <property type="molecule type" value="Genomic_DNA"/>
</dbReference>
<reference evidence="7" key="2">
    <citation type="submission" date="2016-05" db="EMBL/GenBank/DDBJ databases">
        <title>Comparative analysis highlights variable genome content of wheat rusts and divergence of the mating loci.</title>
        <authorList>
            <person name="Cuomo C.A."/>
            <person name="Bakkeren G."/>
            <person name="Szabo L."/>
            <person name="Khalil H."/>
            <person name="Joly D."/>
            <person name="Goldberg J."/>
            <person name="Young S."/>
            <person name="Zeng Q."/>
            <person name="Fellers J."/>
        </authorList>
    </citation>
    <scope>NUCLEOTIDE SEQUENCE [LARGE SCALE GENOMIC DNA]</scope>
    <source>
        <strain evidence="7">1-1 BBBD Race 1</strain>
    </source>
</reference>
<keyword evidence="3 6" id="KW-0963">Cytoplasm</keyword>
<protein>
    <recommendedName>
        <fullName evidence="6">Arp2/3 complex 34 kDa subunit</fullName>
    </recommendedName>
</protein>
<comment type="function">
    <text evidence="6">Functions as actin-binding component of the Arp2/3 complex which is involved in regulation of actin polymerization and together with an activating nucleation-promoting factor (NPF) mediates the formation of branched actin networks.</text>
</comment>
<gene>
    <name evidence="7" type="ORF">PTTG_07536</name>
</gene>
<accession>A0A180G0A1</accession>
<evidence type="ECO:0000313" key="8">
    <source>
        <dbReference type="EnsemblFungi" id="PTTG_07536-t43_1-p1"/>
    </source>
</evidence>
<keyword evidence="5 6" id="KW-0206">Cytoskeleton</keyword>
<reference evidence="8" key="4">
    <citation type="submission" date="2025-05" db="UniProtKB">
        <authorList>
            <consortium name="EnsemblFungi"/>
        </authorList>
    </citation>
    <scope>IDENTIFICATION</scope>
    <source>
        <strain evidence="8">isolate 1-1 / race 1 (BBBD)</strain>
    </source>
</reference>
<dbReference type="InterPro" id="IPR034666">
    <property type="entry name" value="ARPC2/4"/>
</dbReference>
<evidence type="ECO:0000313" key="9">
    <source>
        <dbReference type="Proteomes" id="UP000005240"/>
    </source>
</evidence>
<proteinExistence type="inferred from homology"/>
<evidence type="ECO:0000256" key="4">
    <source>
        <dbReference type="ARBA" id="ARBA00023203"/>
    </source>
</evidence>
<comment type="subcellular location">
    <subcellularLocation>
        <location evidence="1 6">Cytoplasm</location>
        <location evidence="1 6">Cytoskeleton</location>
    </subcellularLocation>
</comment>
<dbReference type="VEuPathDB" id="FungiDB:PTTG_07536"/>
<dbReference type="Proteomes" id="UP000005240">
    <property type="component" value="Unassembled WGS sequence"/>
</dbReference>
<organism evidence="7">
    <name type="scientific">Puccinia triticina (isolate 1-1 / race 1 (BBBD))</name>
    <name type="common">Brown leaf rust fungus</name>
    <dbReference type="NCBI Taxonomy" id="630390"/>
    <lineage>
        <taxon>Eukaryota</taxon>
        <taxon>Fungi</taxon>
        <taxon>Dikarya</taxon>
        <taxon>Basidiomycota</taxon>
        <taxon>Pucciniomycotina</taxon>
        <taxon>Pucciniomycetes</taxon>
        <taxon>Pucciniales</taxon>
        <taxon>Pucciniaceae</taxon>
        <taxon>Puccinia</taxon>
    </lineage>
</organism>